<dbReference type="Pfam" id="PF00346">
    <property type="entry name" value="Complex1_49kDa"/>
    <property type="match status" value="2"/>
</dbReference>
<dbReference type="GO" id="GO:0016651">
    <property type="term" value="F:oxidoreductase activity, acting on NAD(P)H"/>
    <property type="evidence" value="ECO:0007669"/>
    <property type="project" value="InterPro"/>
</dbReference>
<dbReference type="GO" id="GO:0051287">
    <property type="term" value="F:NAD binding"/>
    <property type="evidence" value="ECO:0007669"/>
    <property type="project" value="InterPro"/>
</dbReference>
<dbReference type="AlphaFoldDB" id="A0A0X8JK34"/>
<dbReference type="PANTHER" id="PTHR43485:SF1">
    <property type="entry name" value="FORMATE HYDROGENLYASE SUBUNIT 5-RELATED"/>
    <property type="match status" value="1"/>
</dbReference>
<dbReference type="PANTHER" id="PTHR43485">
    <property type="entry name" value="HYDROGENASE-4 COMPONENT G"/>
    <property type="match status" value="1"/>
</dbReference>
<organism evidence="4 5">
    <name type="scientific">Desulfovibrio fairfieldensis</name>
    <dbReference type="NCBI Taxonomy" id="44742"/>
    <lineage>
        <taxon>Bacteria</taxon>
        <taxon>Pseudomonadati</taxon>
        <taxon>Thermodesulfobacteriota</taxon>
        <taxon>Desulfovibrionia</taxon>
        <taxon>Desulfovibrionales</taxon>
        <taxon>Desulfovibrionaceae</taxon>
        <taxon>Desulfovibrio</taxon>
    </lineage>
</organism>
<feature type="binding site" evidence="2">
    <location>
        <position position="354"/>
    </location>
    <ligand>
        <name>Ni(2+)</name>
        <dbReference type="ChEBI" id="CHEBI:49786"/>
    </ligand>
</feature>
<dbReference type="GO" id="GO:0048038">
    <property type="term" value="F:quinone binding"/>
    <property type="evidence" value="ECO:0007669"/>
    <property type="project" value="InterPro"/>
</dbReference>
<feature type="domain" description="NADH-quinone oxidoreductase subunit D" evidence="3">
    <location>
        <begin position="121"/>
        <end position="283"/>
    </location>
</feature>
<comment type="cofactor">
    <cofactor evidence="2">
        <name>Fe cation</name>
        <dbReference type="ChEBI" id="CHEBI:24875"/>
    </cofactor>
</comment>
<dbReference type="GO" id="GO:0016151">
    <property type="term" value="F:nickel cation binding"/>
    <property type="evidence" value="ECO:0007669"/>
    <property type="project" value="InterPro"/>
</dbReference>
<name>A0A0X8JK34_9BACT</name>
<feature type="binding site" evidence="2">
    <location>
        <position position="357"/>
    </location>
    <ligand>
        <name>Fe cation</name>
        <dbReference type="ChEBI" id="CHEBI:24875"/>
    </ligand>
</feature>
<proteinExistence type="predicted"/>
<keyword evidence="2" id="KW-0408">Iron</keyword>
<accession>A0A0X8JK34</accession>
<evidence type="ECO:0000313" key="4">
    <source>
        <dbReference type="EMBL" id="AMD90254.1"/>
    </source>
</evidence>
<reference evidence="5" key="1">
    <citation type="submission" date="2016-02" db="EMBL/GenBank/DDBJ databases">
        <authorList>
            <person name="Holder M.E."/>
            <person name="Ajami N.J."/>
            <person name="Petrosino J.F."/>
        </authorList>
    </citation>
    <scope>NUCLEOTIDE SEQUENCE [LARGE SCALE GENOMIC DNA]</scope>
    <source>
        <strain evidence="5">CCUG 45958</strain>
    </source>
</reference>
<sequence length="360" mass="40842">MSNRTTVIPFGPQHPVLPEPLHIKFVVEDETVVQAVPQLGFVHRGLESLVRNKDFNQMVFVVERICGICSCIHANCYCNAIEDMLGVTAPPRAQFLRVVWSELHRIHSHLLWLGLFADAFGFESVFQQFWRIREHVMDICEATAGNRVILSVNVVGGVRRDLSPDQIRWMLEQLDALEQGMRELTSTMLNDYTVQERTRGIGLLSKDDARLLGAAGPTLRGSGWEIDERMHGYAAYNDLNFIPVVEQDGDCYARSKVRFYEVLHSIDLIREALNRLPDSELTVKLPGNPDGESIFRVEQPRGELFYYVRANGTKMLERMRVRTPTFANIPALLHMLPGCKLPDVPVIVLSIDPCISCTER</sequence>
<dbReference type="InterPro" id="IPR052197">
    <property type="entry name" value="ComplexI_49kDa-like"/>
</dbReference>
<dbReference type="InterPro" id="IPR001135">
    <property type="entry name" value="NADH_Q_OxRdtase_suD"/>
</dbReference>
<feature type="binding site" evidence="2">
    <location>
        <position position="69"/>
    </location>
    <ligand>
        <name>Fe cation</name>
        <dbReference type="ChEBI" id="CHEBI:24875"/>
    </ligand>
</feature>
<dbReference type="InterPro" id="IPR029014">
    <property type="entry name" value="NiFe-Hase_large"/>
</dbReference>
<dbReference type="Pfam" id="PF00374">
    <property type="entry name" value="NiFeSe_Hases"/>
    <property type="match status" value="1"/>
</dbReference>
<feature type="binding site" evidence="2">
    <location>
        <position position="69"/>
    </location>
    <ligand>
        <name>Ni(2+)</name>
        <dbReference type="ChEBI" id="CHEBI:49786"/>
    </ligand>
</feature>
<dbReference type="STRING" id="44742.AXF13_09040"/>
<protein>
    <submittedName>
        <fullName evidence="4">NADH dehydrogenase</fullName>
    </submittedName>
</protein>
<evidence type="ECO:0000256" key="2">
    <source>
        <dbReference type="PIRSR" id="PIRSR601501-1"/>
    </source>
</evidence>
<feature type="binding site" evidence="2">
    <location>
        <position position="47"/>
    </location>
    <ligand>
        <name>Mg(2+)</name>
        <dbReference type="ChEBI" id="CHEBI:18420"/>
    </ligand>
</feature>
<keyword evidence="5" id="KW-1185">Reference proteome</keyword>
<feature type="binding site" evidence="2">
    <location>
        <position position="321"/>
    </location>
    <ligand>
        <name>Mg(2+)</name>
        <dbReference type="ChEBI" id="CHEBI:18420"/>
    </ligand>
</feature>
<comment type="cofactor">
    <cofactor evidence="2">
        <name>Ni(2+)</name>
        <dbReference type="ChEBI" id="CHEBI:49786"/>
    </cofactor>
</comment>
<dbReference type="KEGG" id="dfi:AXF13_09040"/>
<dbReference type="InterPro" id="IPR001501">
    <property type="entry name" value="Ni-dep_hyd_lsu"/>
</dbReference>
<dbReference type="Proteomes" id="UP000069241">
    <property type="component" value="Chromosome"/>
</dbReference>
<evidence type="ECO:0000256" key="1">
    <source>
        <dbReference type="ARBA" id="ARBA00023002"/>
    </source>
</evidence>
<keyword evidence="2" id="KW-0479">Metal-binding</keyword>
<dbReference type="PROSITE" id="PS00507">
    <property type="entry name" value="NI_HGENASE_L_1"/>
    <property type="match status" value="1"/>
</dbReference>
<dbReference type="EMBL" id="CP014229">
    <property type="protein sequence ID" value="AMD90254.1"/>
    <property type="molecule type" value="Genomic_DNA"/>
</dbReference>
<dbReference type="InterPro" id="IPR018194">
    <property type="entry name" value="Ni-dep_hyd_lsu_Ni_BS"/>
</dbReference>
<keyword evidence="1" id="KW-0560">Oxidoreductase</keyword>
<keyword evidence="2" id="KW-0460">Magnesium</keyword>
<evidence type="ECO:0000259" key="3">
    <source>
        <dbReference type="Pfam" id="PF00346"/>
    </source>
</evidence>
<dbReference type="SUPFAM" id="SSF56762">
    <property type="entry name" value="HydB/Nqo4-like"/>
    <property type="match status" value="1"/>
</dbReference>
<evidence type="ECO:0000313" key="5">
    <source>
        <dbReference type="Proteomes" id="UP000069241"/>
    </source>
</evidence>
<feature type="domain" description="NADH-quinone oxidoreductase subunit D" evidence="3">
    <location>
        <begin position="288"/>
        <end position="360"/>
    </location>
</feature>
<feature type="binding site" evidence="2">
    <location>
        <position position="66"/>
    </location>
    <ligand>
        <name>Ni(2+)</name>
        <dbReference type="ChEBI" id="CHEBI:49786"/>
    </ligand>
</feature>
<gene>
    <name evidence="4" type="ORF">AXF13_09040</name>
</gene>
<keyword evidence="2" id="KW-0533">Nickel</keyword>
<dbReference type="RefSeq" id="WP_008685113.1">
    <property type="nucleotide sequence ID" value="NZ_CP014229.1"/>
</dbReference>
<dbReference type="GO" id="GO:0008901">
    <property type="term" value="F:ferredoxin hydrogenase activity"/>
    <property type="evidence" value="ECO:0007669"/>
    <property type="project" value="InterPro"/>
</dbReference>
<dbReference type="Gene3D" id="1.10.645.10">
    <property type="entry name" value="Cytochrome-c3 Hydrogenase, chain B"/>
    <property type="match status" value="1"/>
</dbReference>